<dbReference type="Proteomes" id="UP001162164">
    <property type="component" value="Unassembled WGS sequence"/>
</dbReference>
<dbReference type="EMBL" id="JAPWTJ010000892">
    <property type="protein sequence ID" value="KAJ8975002.1"/>
    <property type="molecule type" value="Genomic_DNA"/>
</dbReference>
<keyword evidence="12" id="KW-1185">Reference proteome</keyword>
<evidence type="ECO:0000256" key="7">
    <source>
        <dbReference type="ARBA" id="ARBA00023098"/>
    </source>
</evidence>
<dbReference type="PANTHER" id="PTHR11157">
    <property type="entry name" value="FATTY ACID ACYL TRANSFERASE-RELATED"/>
    <property type="match status" value="1"/>
</dbReference>
<proteinExistence type="inferred from homology"/>
<keyword evidence="7 10" id="KW-0443">Lipid metabolism</keyword>
<reference evidence="11" key="1">
    <citation type="journal article" date="2023" name="Insect Mol. Biol.">
        <title>Genome sequencing provides insights into the evolution of gene families encoding plant cell wall-degrading enzymes in longhorned beetles.</title>
        <authorList>
            <person name="Shin N.R."/>
            <person name="Okamura Y."/>
            <person name="Kirsch R."/>
            <person name="Pauchet Y."/>
        </authorList>
    </citation>
    <scope>NUCLEOTIDE SEQUENCE</scope>
    <source>
        <strain evidence="11">MMC_N1</strain>
    </source>
</reference>
<evidence type="ECO:0000313" key="11">
    <source>
        <dbReference type="EMBL" id="KAJ8975002.1"/>
    </source>
</evidence>
<comment type="subcellular location">
    <subcellularLocation>
        <location evidence="1">Membrane</location>
        <topology evidence="1">Multi-pass membrane protein</topology>
    </subcellularLocation>
</comment>
<accession>A0ABQ9JBD5</accession>
<keyword evidence="2 10" id="KW-0444">Lipid biosynthesis</keyword>
<feature type="transmembrane region" description="Helical" evidence="10">
    <location>
        <begin position="271"/>
        <end position="289"/>
    </location>
</feature>
<keyword evidence="6 10" id="KW-1133">Transmembrane helix</keyword>
<gene>
    <name evidence="11" type="ORF">NQ317_013312</name>
</gene>
<comment type="similarity">
    <text evidence="10">Belongs to the ELO family.</text>
</comment>
<evidence type="ECO:0000256" key="10">
    <source>
        <dbReference type="RuleBase" id="RU361115"/>
    </source>
</evidence>
<evidence type="ECO:0000256" key="6">
    <source>
        <dbReference type="ARBA" id="ARBA00022989"/>
    </source>
</evidence>
<dbReference type="Pfam" id="PF01151">
    <property type="entry name" value="ELO"/>
    <property type="match status" value="2"/>
</dbReference>
<feature type="transmembrane region" description="Helical" evidence="10">
    <location>
        <begin position="355"/>
        <end position="375"/>
    </location>
</feature>
<dbReference type="InterPro" id="IPR002076">
    <property type="entry name" value="ELO_fam"/>
</dbReference>
<evidence type="ECO:0000256" key="3">
    <source>
        <dbReference type="ARBA" id="ARBA00022679"/>
    </source>
</evidence>
<feature type="transmembrane region" description="Helical" evidence="10">
    <location>
        <begin position="106"/>
        <end position="124"/>
    </location>
</feature>
<keyword evidence="3 10" id="KW-0808">Transferase</keyword>
<evidence type="ECO:0000256" key="2">
    <source>
        <dbReference type="ARBA" id="ARBA00022516"/>
    </source>
</evidence>
<feature type="transmembrane region" description="Helical" evidence="10">
    <location>
        <begin position="181"/>
        <end position="200"/>
    </location>
</feature>
<dbReference type="EC" id="2.3.1.199" evidence="10"/>
<feature type="transmembrane region" description="Helical" evidence="10">
    <location>
        <begin position="155"/>
        <end position="175"/>
    </location>
</feature>
<comment type="catalytic activity">
    <reaction evidence="10">
        <text>a very-long-chain acyl-CoA + malonyl-CoA + H(+) = a very-long-chain 3-oxoacyl-CoA + CO2 + CoA</text>
        <dbReference type="Rhea" id="RHEA:32727"/>
        <dbReference type="ChEBI" id="CHEBI:15378"/>
        <dbReference type="ChEBI" id="CHEBI:16526"/>
        <dbReference type="ChEBI" id="CHEBI:57287"/>
        <dbReference type="ChEBI" id="CHEBI:57384"/>
        <dbReference type="ChEBI" id="CHEBI:90725"/>
        <dbReference type="ChEBI" id="CHEBI:90736"/>
        <dbReference type="EC" id="2.3.1.199"/>
    </reaction>
</comment>
<evidence type="ECO:0000256" key="1">
    <source>
        <dbReference type="ARBA" id="ARBA00004141"/>
    </source>
</evidence>
<dbReference type="PANTHER" id="PTHR11157:SF113">
    <property type="entry name" value="ELONGATION OF VERY LONG CHAIN FATTY ACIDS PROTEIN"/>
    <property type="match status" value="1"/>
</dbReference>
<comment type="caution">
    <text evidence="11">The sequence shown here is derived from an EMBL/GenBank/DDBJ whole genome shotgun (WGS) entry which is preliminary data.</text>
</comment>
<evidence type="ECO:0000256" key="5">
    <source>
        <dbReference type="ARBA" id="ARBA00022832"/>
    </source>
</evidence>
<evidence type="ECO:0000256" key="8">
    <source>
        <dbReference type="ARBA" id="ARBA00023136"/>
    </source>
</evidence>
<feature type="transmembrane region" description="Helical" evidence="10">
    <location>
        <begin position="382"/>
        <end position="402"/>
    </location>
</feature>
<evidence type="ECO:0000256" key="9">
    <source>
        <dbReference type="ARBA" id="ARBA00023160"/>
    </source>
</evidence>
<sequence length="403" mass="47120">MIQYTKQNDTNRGNLAIQIASTGWTTGEKSFICEPIDYTSNPKAMELLQAFYLGYYLKMFELVETLFFIMRKKFNQVTGLHIYHHISTYMLSYIGCRFLGGGMMGIPVMLNCFIHVLMYLYYYLSTFGSRWQKLLASVKPKLTLLQMERAENATFLHIQFVIMIVHSFSVFLPTCPVSKKFLLFFVPNIVILFKMFFDFYRKAYNERISKKDALRSETWYDIVVWGLGVKLKVQKSAKMEELTGYYKDFMETRADPRIQEWFLMSGPGPTLLITVFYILSVLVFLPAYMKNRKPYKLRAIIDIIIFSKLSPITQSFICSVIRHIGTAGWFYGGAQLGLPARRLLVHPNALRLLNAFYYLYLLKMVELIETVFFVLRKKFNQVTWLHLYHHSSTFILAFVLGVV</sequence>
<keyword evidence="4 10" id="KW-0812">Transmembrane</keyword>
<name>A0ABQ9JBD5_9CUCU</name>
<keyword evidence="9 10" id="KW-0275">Fatty acid biosynthesis</keyword>
<protein>
    <recommendedName>
        <fullName evidence="10">Elongation of very long chain fatty acids protein</fullName>
        <ecNumber evidence="10">2.3.1.199</ecNumber>
    </recommendedName>
    <alternativeName>
        <fullName evidence="10">Very-long-chain 3-oxoacyl-CoA synthase</fullName>
    </alternativeName>
</protein>
<evidence type="ECO:0000256" key="4">
    <source>
        <dbReference type="ARBA" id="ARBA00022692"/>
    </source>
</evidence>
<keyword evidence="5 10" id="KW-0276">Fatty acid metabolism</keyword>
<organism evidence="11 12">
    <name type="scientific">Molorchus minor</name>
    <dbReference type="NCBI Taxonomy" id="1323400"/>
    <lineage>
        <taxon>Eukaryota</taxon>
        <taxon>Metazoa</taxon>
        <taxon>Ecdysozoa</taxon>
        <taxon>Arthropoda</taxon>
        <taxon>Hexapoda</taxon>
        <taxon>Insecta</taxon>
        <taxon>Pterygota</taxon>
        <taxon>Neoptera</taxon>
        <taxon>Endopterygota</taxon>
        <taxon>Coleoptera</taxon>
        <taxon>Polyphaga</taxon>
        <taxon>Cucujiformia</taxon>
        <taxon>Chrysomeloidea</taxon>
        <taxon>Cerambycidae</taxon>
        <taxon>Lamiinae</taxon>
        <taxon>Monochamini</taxon>
        <taxon>Molorchus</taxon>
    </lineage>
</organism>
<keyword evidence="8 10" id="KW-0472">Membrane</keyword>
<evidence type="ECO:0000313" key="12">
    <source>
        <dbReference type="Proteomes" id="UP001162164"/>
    </source>
</evidence>